<organism evidence="2 3">
    <name type="scientific">Amorphus orientalis</name>
    <dbReference type="NCBI Taxonomy" id="649198"/>
    <lineage>
        <taxon>Bacteria</taxon>
        <taxon>Pseudomonadati</taxon>
        <taxon>Pseudomonadota</taxon>
        <taxon>Alphaproteobacteria</taxon>
        <taxon>Hyphomicrobiales</taxon>
        <taxon>Amorphaceae</taxon>
        <taxon>Amorphus</taxon>
    </lineage>
</organism>
<dbReference type="EMBL" id="JAUSUL010000005">
    <property type="protein sequence ID" value="MDQ0317507.1"/>
    <property type="molecule type" value="Genomic_DNA"/>
</dbReference>
<proteinExistence type="predicted"/>
<dbReference type="Proteomes" id="UP001229244">
    <property type="component" value="Unassembled WGS sequence"/>
</dbReference>
<evidence type="ECO:0000256" key="1">
    <source>
        <dbReference type="SAM" id="Phobius"/>
    </source>
</evidence>
<evidence type="ECO:0000313" key="2">
    <source>
        <dbReference type="EMBL" id="MDQ0317507.1"/>
    </source>
</evidence>
<name>A0AAE3VSF2_9HYPH</name>
<dbReference type="AlphaFoldDB" id="A0AAE3VSF2"/>
<feature type="transmembrane region" description="Helical" evidence="1">
    <location>
        <begin position="50"/>
        <end position="68"/>
    </location>
</feature>
<sequence>MPAAPTVSEAEAAGPRSAREIFIVALSALLGAYVFYSAFFGAFESLIQRAGFVAVIGVLGLAMFPLGGGSPGGRSDS</sequence>
<evidence type="ECO:0000313" key="3">
    <source>
        <dbReference type="Proteomes" id="UP001229244"/>
    </source>
</evidence>
<protein>
    <submittedName>
        <fullName evidence="2">Uncharacterized protein</fullName>
    </submittedName>
</protein>
<gene>
    <name evidence="2" type="ORF">J2S73_003991</name>
</gene>
<keyword evidence="1" id="KW-1133">Transmembrane helix</keyword>
<keyword evidence="1" id="KW-0812">Transmembrane</keyword>
<accession>A0AAE3VSF2</accession>
<keyword evidence="3" id="KW-1185">Reference proteome</keyword>
<feature type="transmembrane region" description="Helical" evidence="1">
    <location>
        <begin position="21"/>
        <end position="43"/>
    </location>
</feature>
<keyword evidence="1" id="KW-0472">Membrane</keyword>
<comment type="caution">
    <text evidence="2">The sequence shown here is derived from an EMBL/GenBank/DDBJ whole genome shotgun (WGS) entry which is preliminary data.</text>
</comment>
<dbReference type="RefSeq" id="WP_306887428.1">
    <property type="nucleotide sequence ID" value="NZ_JAUSUL010000005.1"/>
</dbReference>
<reference evidence="2" key="1">
    <citation type="submission" date="2023-07" db="EMBL/GenBank/DDBJ databases">
        <title>Genomic Encyclopedia of Type Strains, Phase IV (KMG-IV): sequencing the most valuable type-strain genomes for metagenomic binning, comparative biology and taxonomic classification.</title>
        <authorList>
            <person name="Goeker M."/>
        </authorList>
    </citation>
    <scope>NUCLEOTIDE SEQUENCE</scope>
    <source>
        <strain evidence="2">DSM 21202</strain>
    </source>
</reference>